<sequence length="325" mass="37343">MTTKAVIRQARMSDYSAVVDGIGDVYWGRDYLPTKYAEFIQDADFLSFVAEVDGEVVGFCSGHLVDNRHSVVKRAGRVKEEYQGQGIIIKLTDAIEGEVAKVGTVKWELMCCVKKNAERFNKSSAGQKGFLQIVHMQTYQMLLLRNNLPKVDPSVFRNVHEMTHEDMEQFFQNEVTWNRLIRQGRMCVHYVPLRRVKENIRHVINHRTKAFMSFGASCVKDASVQAERDVRNATMFSLTTWFPVSFGHAFNSDFHGSDYTDLESHLQMHMNLLSNAECEKVSWVINMDFAIDSDVTERLRKSLDVYGIPLTQNPNVLEQIVFQRN</sequence>
<dbReference type="Proteomes" id="UP000694888">
    <property type="component" value="Unplaced"/>
</dbReference>
<dbReference type="PANTHER" id="PTHR47403">
    <property type="entry name" value="LOC100145250 PROTEIN"/>
    <property type="match status" value="1"/>
</dbReference>
<feature type="domain" description="N-acetyltransferase" evidence="1">
    <location>
        <begin position="5"/>
        <end position="149"/>
    </location>
</feature>
<accession>A0ABM0JRU8</accession>
<dbReference type="RefSeq" id="XP_005100096.1">
    <property type="nucleotide sequence ID" value="XM_005100039.3"/>
</dbReference>
<organism evidence="2 3">
    <name type="scientific">Aplysia californica</name>
    <name type="common">California sea hare</name>
    <dbReference type="NCBI Taxonomy" id="6500"/>
    <lineage>
        <taxon>Eukaryota</taxon>
        <taxon>Metazoa</taxon>
        <taxon>Spiralia</taxon>
        <taxon>Lophotrochozoa</taxon>
        <taxon>Mollusca</taxon>
        <taxon>Gastropoda</taxon>
        <taxon>Heterobranchia</taxon>
        <taxon>Euthyneura</taxon>
        <taxon>Tectipleura</taxon>
        <taxon>Aplysiida</taxon>
        <taxon>Aplysioidea</taxon>
        <taxon>Aplysiidae</taxon>
        <taxon>Aplysia</taxon>
    </lineage>
</organism>
<reference evidence="3" key="1">
    <citation type="submission" date="2025-08" db="UniProtKB">
        <authorList>
            <consortium name="RefSeq"/>
        </authorList>
    </citation>
    <scope>IDENTIFICATION</scope>
</reference>
<evidence type="ECO:0000259" key="1">
    <source>
        <dbReference type="PROSITE" id="PS51186"/>
    </source>
</evidence>
<evidence type="ECO:0000313" key="2">
    <source>
        <dbReference type="Proteomes" id="UP000694888"/>
    </source>
</evidence>
<dbReference type="SUPFAM" id="SSF55729">
    <property type="entry name" value="Acyl-CoA N-acyltransferases (Nat)"/>
    <property type="match status" value="1"/>
</dbReference>
<dbReference type="InterPro" id="IPR000182">
    <property type="entry name" value="GNAT_dom"/>
</dbReference>
<protein>
    <submittedName>
        <fullName evidence="3">Uncharacterized protein LOC101856348 isoform X1</fullName>
    </submittedName>
</protein>
<dbReference type="GeneID" id="101856348"/>
<dbReference type="PANTHER" id="PTHR47403:SF6">
    <property type="entry name" value="N-ACETYLTRANSFERASE DOMAIN-CONTAINING PROTEIN"/>
    <property type="match status" value="1"/>
</dbReference>
<dbReference type="PROSITE" id="PS51186">
    <property type="entry name" value="GNAT"/>
    <property type="match status" value="1"/>
</dbReference>
<keyword evidence="2" id="KW-1185">Reference proteome</keyword>
<gene>
    <name evidence="3" type="primary">LOC101856348</name>
</gene>
<dbReference type="InterPro" id="IPR016181">
    <property type="entry name" value="Acyl_CoA_acyltransferase"/>
</dbReference>
<evidence type="ECO:0000313" key="3">
    <source>
        <dbReference type="RefSeq" id="XP_005100096.1"/>
    </source>
</evidence>
<name>A0ABM0JRU8_APLCA</name>
<dbReference type="CDD" id="cd04301">
    <property type="entry name" value="NAT_SF"/>
    <property type="match status" value="1"/>
</dbReference>
<dbReference type="Pfam" id="PF00583">
    <property type="entry name" value="Acetyltransf_1"/>
    <property type="match status" value="1"/>
</dbReference>
<proteinExistence type="predicted"/>
<dbReference type="Gene3D" id="3.40.630.30">
    <property type="match status" value="1"/>
</dbReference>